<dbReference type="HOGENOM" id="CLU_2571427_0_0_5"/>
<evidence type="ECO:0000256" key="1">
    <source>
        <dbReference type="SAM" id="Phobius"/>
    </source>
</evidence>
<gene>
    <name evidence="2" type="ORF">RG540_CH44500</name>
</gene>
<dbReference type="PATRIC" id="fig|1028800.3.peg.4511"/>
<dbReference type="EMBL" id="HG938353">
    <property type="protein sequence ID" value="CDN50591.1"/>
    <property type="molecule type" value="Genomic_DNA"/>
</dbReference>
<evidence type="ECO:0000313" key="3">
    <source>
        <dbReference type="Proteomes" id="UP000028181"/>
    </source>
</evidence>
<keyword evidence="1" id="KW-1133">Transmembrane helix</keyword>
<keyword evidence="1" id="KW-0472">Membrane</keyword>
<dbReference type="eggNOG" id="ENOG50302UC">
    <property type="taxonomic scope" value="Bacteria"/>
</dbReference>
<dbReference type="GeneID" id="24258150"/>
<keyword evidence="3" id="KW-1185">Reference proteome</keyword>
<evidence type="ECO:0000313" key="2">
    <source>
        <dbReference type="EMBL" id="CDN50591.1"/>
    </source>
</evidence>
<dbReference type="KEGG" id="ngg:RG540_CH44500"/>
<organism evidence="2 3">
    <name type="scientific">Neorhizobium galegae bv. orientalis str. HAMBI 540</name>
    <dbReference type="NCBI Taxonomy" id="1028800"/>
    <lineage>
        <taxon>Bacteria</taxon>
        <taxon>Pseudomonadati</taxon>
        <taxon>Pseudomonadota</taxon>
        <taxon>Alphaproteobacteria</taxon>
        <taxon>Hyphomicrobiales</taxon>
        <taxon>Rhizobiaceae</taxon>
        <taxon>Rhizobium/Agrobacterium group</taxon>
        <taxon>Neorhizobium</taxon>
    </lineage>
</organism>
<name>A0A068SXP6_NEOGA</name>
<dbReference type="AlphaFoldDB" id="A0A068SXP6"/>
<feature type="transmembrane region" description="Helical" evidence="1">
    <location>
        <begin position="20"/>
        <end position="40"/>
    </location>
</feature>
<dbReference type="OrthoDB" id="8400912at2"/>
<proteinExistence type="predicted"/>
<feature type="transmembrane region" description="Helical" evidence="1">
    <location>
        <begin position="46"/>
        <end position="70"/>
    </location>
</feature>
<keyword evidence="1" id="KW-0812">Transmembrane</keyword>
<dbReference type="RefSeq" id="WP_038592501.1">
    <property type="nucleotide sequence ID" value="NZ_HG938353.1"/>
</dbReference>
<protein>
    <submittedName>
        <fullName evidence="2">Uncharacterized protein</fullName>
    </submittedName>
</protein>
<dbReference type="Proteomes" id="UP000028181">
    <property type="component" value="Chromosome I"/>
</dbReference>
<reference evidence="3" key="1">
    <citation type="journal article" date="2014" name="BMC Genomics">
        <title>Genome sequencing of two Neorhizobium galegae strains reveals a noeT gene responsible for the unusual acetylation of the nodulation factors.</title>
        <authorList>
            <person name="Osterman J."/>
            <person name="Marsh J."/>
            <person name="Laine P.K."/>
            <person name="Zeng Z."/>
            <person name="Alatalo E."/>
            <person name="Sullivan J.T."/>
            <person name="Young J.P."/>
            <person name="Thomas-Oates J."/>
            <person name="Paulin L."/>
            <person name="Lindstrom K."/>
        </authorList>
    </citation>
    <scope>NUCLEOTIDE SEQUENCE [LARGE SCALE GENOMIC DNA]</scope>
    <source>
        <strain evidence="3">HAMBI 540</strain>
    </source>
</reference>
<sequence length="76" mass="7886">MLFLTAASIGICVGMMRSAFSIALIAVMITATFALATAISPGPASYFNLLIAILGYNAGLIAFLTGLFALQTRRVA</sequence>
<accession>A0A068SXP6</accession>